<protein>
    <recommendedName>
        <fullName evidence="2">Neurotransmitter-gated ion-channel transmembrane domain-containing protein</fullName>
    </recommendedName>
</protein>
<feature type="transmembrane region" description="Helical" evidence="1">
    <location>
        <begin position="107"/>
        <end position="125"/>
    </location>
</feature>
<dbReference type="EMBL" id="CAXKWB010076713">
    <property type="protein sequence ID" value="CAL4200686.1"/>
    <property type="molecule type" value="Genomic_DNA"/>
</dbReference>
<keyword evidence="1" id="KW-0472">Membrane</keyword>
<feature type="transmembrane region" description="Helical" evidence="1">
    <location>
        <begin position="137"/>
        <end position="159"/>
    </location>
</feature>
<reference evidence="3 4" key="1">
    <citation type="submission" date="2024-05" db="EMBL/GenBank/DDBJ databases">
        <authorList>
            <person name="Wallberg A."/>
        </authorList>
    </citation>
    <scope>NUCLEOTIDE SEQUENCE [LARGE SCALE GENOMIC DNA]</scope>
</reference>
<evidence type="ECO:0000313" key="3">
    <source>
        <dbReference type="EMBL" id="CAL4200686.1"/>
    </source>
</evidence>
<dbReference type="InterPro" id="IPR036719">
    <property type="entry name" value="Neuro-gated_channel_TM_sf"/>
</dbReference>
<keyword evidence="1" id="KW-0812">Transmembrane</keyword>
<proteinExistence type="predicted"/>
<dbReference type="Gene3D" id="1.20.58.390">
    <property type="entry name" value="Neurotransmitter-gated ion-channel transmembrane domain"/>
    <property type="match status" value="1"/>
</dbReference>
<feature type="non-terminal residue" evidence="3">
    <location>
        <position position="208"/>
    </location>
</feature>
<keyword evidence="4" id="KW-1185">Reference proteome</keyword>
<dbReference type="AlphaFoldDB" id="A0AAV2SKT4"/>
<dbReference type="InterPro" id="IPR038050">
    <property type="entry name" value="Neuro_actylchol_rec"/>
</dbReference>
<dbReference type="Pfam" id="PF02932">
    <property type="entry name" value="Neur_chan_memb"/>
    <property type="match status" value="1"/>
</dbReference>
<feature type="domain" description="Neurotransmitter-gated ion-channel transmembrane" evidence="2">
    <location>
        <begin position="81"/>
        <end position="182"/>
    </location>
</feature>
<dbReference type="Proteomes" id="UP001497623">
    <property type="component" value="Unassembled WGS sequence"/>
</dbReference>
<dbReference type="InterPro" id="IPR006029">
    <property type="entry name" value="Neurotrans-gated_channel_TM"/>
</dbReference>
<comment type="caution">
    <text evidence="3">The sequence shown here is derived from an EMBL/GenBank/DDBJ whole genome shotgun (WGS) entry which is preliminary data.</text>
</comment>
<dbReference type="GO" id="GO:0006811">
    <property type="term" value="P:monoatomic ion transport"/>
    <property type="evidence" value="ECO:0007669"/>
    <property type="project" value="InterPro"/>
</dbReference>
<dbReference type="SUPFAM" id="SSF90112">
    <property type="entry name" value="Neurotransmitter-gated ion-channel transmembrane pore"/>
    <property type="match status" value="1"/>
</dbReference>
<feature type="transmembrane region" description="Helical" evidence="1">
    <location>
        <begin position="180"/>
        <end position="198"/>
    </location>
</feature>
<gene>
    <name evidence="3" type="ORF">MNOR_LOCUS37558</name>
</gene>
<feature type="transmembrane region" description="Helical" evidence="1">
    <location>
        <begin position="72"/>
        <end position="95"/>
    </location>
</feature>
<evidence type="ECO:0000313" key="4">
    <source>
        <dbReference type="Proteomes" id="UP001497623"/>
    </source>
</evidence>
<organism evidence="3 4">
    <name type="scientific">Meganyctiphanes norvegica</name>
    <name type="common">Northern krill</name>
    <name type="synonym">Thysanopoda norvegica</name>
    <dbReference type="NCBI Taxonomy" id="48144"/>
    <lineage>
        <taxon>Eukaryota</taxon>
        <taxon>Metazoa</taxon>
        <taxon>Ecdysozoa</taxon>
        <taxon>Arthropoda</taxon>
        <taxon>Crustacea</taxon>
        <taxon>Multicrustacea</taxon>
        <taxon>Malacostraca</taxon>
        <taxon>Eumalacostraca</taxon>
        <taxon>Eucarida</taxon>
        <taxon>Euphausiacea</taxon>
        <taxon>Euphausiidae</taxon>
        <taxon>Meganyctiphanes</taxon>
    </lineage>
</organism>
<sequence>MPVHASCKPPYSVQLDLYSRAFEYIVYQCEVMKNQNLHKKYMDNSDYIFGHVRRSPQSDLLRIELYLIGSPMYHGFATFGPTILLHFLSFATLLINAQNFSDRGSMSLTTLLVLIALYVEILSSLPRTPYLKSLDVWFGFSVTFLTLIIAVHVATNGATYNVNKFNDKWTTERVLKWARWILALIYIAFQITFWFIIINSNLYEKSGL</sequence>
<dbReference type="GO" id="GO:0016020">
    <property type="term" value="C:membrane"/>
    <property type="evidence" value="ECO:0007669"/>
    <property type="project" value="InterPro"/>
</dbReference>
<accession>A0AAV2SKT4</accession>
<name>A0AAV2SKT4_MEGNR</name>
<evidence type="ECO:0000256" key="1">
    <source>
        <dbReference type="SAM" id="Phobius"/>
    </source>
</evidence>
<keyword evidence="1" id="KW-1133">Transmembrane helix</keyword>
<evidence type="ECO:0000259" key="2">
    <source>
        <dbReference type="Pfam" id="PF02932"/>
    </source>
</evidence>